<organism evidence="2 3">
    <name type="scientific">Araneus ventricosus</name>
    <name type="common">Orbweaver spider</name>
    <name type="synonym">Epeira ventricosa</name>
    <dbReference type="NCBI Taxonomy" id="182803"/>
    <lineage>
        <taxon>Eukaryota</taxon>
        <taxon>Metazoa</taxon>
        <taxon>Ecdysozoa</taxon>
        <taxon>Arthropoda</taxon>
        <taxon>Chelicerata</taxon>
        <taxon>Arachnida</taxon>
        <taxon>Araneae</taxon>
        <taxon>Araneomorphae</taxon>
        <taxon>Entelegynae</taxon>
        <taxon>Araneoidea</taxon>
        <taxon>Araneidae</taxon>
        <taxon>Araneus</taxon>
    </lineage>
</organism>
<protein>
    <submittedName>
        <fullName evidence="2">Uncharacterized protein</fullName>
    </submittedName>
</protein>
<name>A0A4Y2HN01_ARAVE</name>
<evidence type="ECO:0000256" key="1">
    <source>
        <dbReference type="SAM" id="MobiDB-lite"/>
    </source>
</evidence>
<reference evidence="2 3" key="1">
    <citation type="journal article" date="2019" name="Sci. Rep.">
        <title>Orb-weaving spider Araneus ventricosus genome elucidates the spidroin gene catalogue.</title>
        <authorList>
            <person name="Kono N."/>
            <person name="Nakamura H."/>
            <person name="Ohtoshi R."/>
            <person name="Moran D.A.P."/>
            <person name="Shinohara A."/>
            <person name="Yoshida Y."/>
            <person name="Fujiwara M."/>
            <person name="Mori M."/>
            <person name="Tomita M."/>
            <person name="Arakawa K."/>
        </authorList>
    </citation>
    <scope>NUCLEOTIDE SEQUENCE [LARGE SCALE GENOMIC DNA]</scope>
</reference>
<comment type="caution">
    <text evidence="2">The sequence shown here is derived from an EMBL/GenBank/DDBJ whole genome shotgun (WGS) entry which is preliminary data.</text>
</comment>
<dbReference type="EMBL" id="BGPR01002036">
    <property type="protein sequence ID" value="GBM66628.1"/>
    <property type="molecule type" value="Genomic_DNA"/>
</dbReference>
<feature type="region of interest" description="Disordered" evidence="1">
    <location>
        <begin position="1"/>
        <end position="20"/>
    </location>
</feature>
<sequence>MASAGAAKVGNRKTESPRPAVASWILNDRGHNDSSSTKAGVLVGHHRPDLSRRRYTLSLVEGLEAPHYRGHKRVPAYLSGRNSYPYIYGDPPVCEKLVRNFRVEGCKEEVGKEV</sequence>
<dbReference type="Proteomes" id="UP000499080">
    <property type="component" value="Unassembled WGS sequence"/>
</dbReference>
<gene>
    <name evidence="2" type="ORF">AVEN_193245_1</name>
</gene>
<accession>A0A4Y2HN01</accession>
<keyword evidence="3" id="KW-1185">Reference proteome</keyword>
<evidence type="ECO:0000313" key="3">
    <source>
        <dbReference type="Proteomes" id="UP000499080"/>
    </source>
</evidence>
<dbReference type="AlphaFoldDB" id="A0A4Y2HN01"/>
<feature type="region of interest" description="Disordered" evidence="1">
    <location>
        <begin position="25"/>
        <end position="45"/>
    </location>
</feature>
<evidence type="ECO:0000313" key="2">
    <source>
        <dbReference type="EMBL" id="GBM66628.1"/>
    </source>
</evidence>
<proteinExistence type="predicted"/>